<accession>A0ACC0GDB0</accession>
<gene>
    <name evidence="1" type="ORF">LOK49_LG10G02698</name>
</gene>
<sequence length="284" mass="31458">MIPNSNATTGNLVKNASFGKLKIGMVRGGVPAARISIYKLVFGSLRYGFMTRAFTAAIEDKVDILILSIGHPNDDEKIKMRESNYFDEIELGTYEAMLHDILSCTAARNDSATTKNVAHGHGVLQPGFSINQFRDTESCSLIYSKNARAPIGATGVDVVCANSEEVKGAKENFPFTMASGTSMATVVVSSAVAFVKSFHPTWSSSAIKLALMTTEVDERMKTKMDTEVDQALRKPEKEIYQVYFDASGDDKASLHDHKKFLEDVFDRDEALEIKRWYPVELLYQ</sequence>
<organism evidence="1 2">
    <name type="scientific">Camellia lanceoleosa</name>
    <dbReference type="NCBI Taxonomy" id="1840588"/>
    <lineage>
        <taxon>Eukaryota</taxon>
        <taxon>Viridiplantae</taxon>
        <taxon>Streptophyta</taxon>
        <taxon>Embryophyta</taxon>
        <taxon>Tracheophyta</taxon>
        <taxon>Spermatophyta</taxon>
        <taxon>Magnoliopsida</taxon>
        <taxon>eudicotyledons</taxon>
        <taxon>Gunneridae</taxon>
        <taxon>Pentapetalae</taxon>
        <taxon>asterids</taxon>
        <taxon>Ericales</taxon>
        <taxon>Theaceae</taxon>
        <taxon>Camellia</taxon>
    </lineage>
</organism>
<protein>
    <submittedName>
        <fullName evidence="1">Subtilisin-like protease SBT4.11</fullName>
    </submittedName>
</protein>
<name>A0ACC0GDB0_9ERIC</name>
<evidence type="ECO:0000313" key="1">
    <source>
        <dbReference type="EMBL" id="KAI7998819.1"/>
    </source>
</evidence>
<dbReference type="Proteomes" id="UP001060215">
    <property type="component" value="Chromosome 10"/>
</dbReference>
<proteinExistence type="predicted"/>
<keyword evidence="2" id="KW-1185">Reference proteome</keyword>
<reference evidence="1 2" key="1">
    <citation type="journal article" date="2022" name="Plant J.">
        <title>Chromosome-level genome of Camellia lanceoleosa provides a valuable resource for understanding genome evolution and self-incompatibility.</title>
        <authorList>
            <person name="Gong W."/>
            <person name="Xiao S."/>
            <person name="Wang L."/>
            <person name="Liao Z."/>
            <person name="Chang Y."/>
            <person name="Mo W."/>
            <person name="Hu G."/>
            <person name="Li W."/>
            <person name="Zhao G."/>
            <person name="Zhu H."/>
            <person name="Hu X."/>
            <person name="Ji K."/>
            <person name="Xiang X."/>
            <person name="Song Q."/>
            <person name="Yuan D."/>
            <person name="Jin S."/>
            <person name="Zhang L."/>
        </authorList>
    </citation>
    <scope>NUCLEOTIDE SEQUENCE [LARGE SCALE GENOMIC DNA]</scope>
    <source>
        <strain evidence="1">SQ_2022a</strain>
    </source>
</reference>
<evidence type="ECO:0000313" key="2">
    <source>
        <dbReference type="Proteomes" id="UP001060215"/>
    </source>
</evidence>
<comment type="caution">
    <text evidence="1">The sequence shown here is derived from an EMBL/GenBank/DDBJ whole genome shotgun (WGS) entry which is preliminary data.</text>
</comment>
<dbReference type="EMBL" id="CM045767">
    <property type="protein sequence ID" value="KAI7998819.1"/>
    <property type="molecule type" value="Genomic_DNA"/>
</dbReference>